<evidence type="ECO:0000313" key="3">
    <source>
        <dbReference type="Proteomes" id="UP001305498"/>
    </source>
</evidence>
<dbReference type="EMBL" id="CP118157">
    <property type="protein sequence ID" value="WOF22261.1"/>
    <property type="molecule type" value="Genomic_DNA"/>
</dbReference>
<keyword evidence="3" id="KW-1185">Reference proteome</keyword>
<dbReference type="Pfam" id="PF13472">
    <property type="entry name" value="Lipase_GDSL_2"/>
    <property type="match status" value="1"/>
</dbReference>
<gene>
    <name evidence="2" type="ORF">N8K70_12825</name>
</gene>
<organism evidence="2 3">
    <name type="scientific">Microbacterium betulae</name>
    <dbReference type="NCBI Taxonomy" id="2981139"/>
    <lineage>
        <taxon>Bacteria</taxon>
        <taxon>Bacillati</taxon>
        <taxon>Actinomycetota</taxon>
        <taxon>Actinomycetes</taxon>
        <taxon>Micrococcales</taxon>
        <taxon>Microbacteriaceae</taxon>
        <taxon>Microbacterium</taxon>
    </lineage>
</organism>
<evidence type="ECO:0000313" key="2">
    <source>
        <dbReference type="EMBL" id="WOF22261.1"/>
    </source>
</evidence>
<protein>
    <submittedName>
        <fullName evidence="2">SGNH/GDSL hydrolase family protein</fullName>
    </submittedName>
</protein>
<dbReference type="AlphaFoldDB" id="A0AA97I460"/>
<evidence type="ECO:0000259" key="1">
    <source>
        <dbReference type="Pfam" id="PF13472"/>
    </source>
</evidence>
<sequence length="238" mass="26526">MSDVIAIFGDSIVEGLGVRGGRYADLVAARTGLRLLDYSVSGSTVADSAERFRAEPADVAYAVIAHGVTEPIPRPRDAALRLLPRRYRRRGWMDPRAYFSRRRWKHVLERVESALRWRTKNVLMACAGSDVLLSIDDYERALRALVLMLEERGAVVLVLGPPHIDARFFPGAPEGQARYAAVAEKVAPHFVATQPGLKAWSDYFADHFHPNDSGHAKLADLVTTWIGDTESRRGRHAR</sequence>
<dbReference type="InterPro" id="IPR013830">
    <property type="entry name" value="SGNH_hydro"/>
</dbReference>
<accession>A0AA97I460</accession>
<proteinExistence type="predicted"/>
<feature type="domain" description="SGNH hydrolase-type esterase" evidence="1">
    <location>
        <begin position="7"/>
        <end position="216"/>
    </location>
</feature>
<dbReference type="Proteomes" id="UP001305498">
    <property type="component" value="Chromosome"/>
</dbReference>
<dbReference type="InterPro" id="IPR036514">
    <property type="entry name" value="SGNH_hydro_sf"/>
</dbReference>
<keyword evidence="2" id="KW-0378">Hydrolase</keyword>
<dbReference type="Gene3D" id="3.40.50.1110">
    <property type="entry name" value="SGNH hydrolase"/>
    <property type="match status" value="1"/>
</dbReference>
<dbReference type="KEGG" id="mbet:N8K70_12825"/>
<name>A0AA97I460_9MICO</name>
<reference evidence="2 3" key="1">
    <citation type="submission" date="2023-02" db="EMBL/GenBank/DDBJ databases">
        <title>Microbacterium betulae sp. nov., isolated from birch wood.</title>
        <authorList>
            <person name="Pasciak M."/>
            <person name="Pawlik K.J."/>
            <person name="Martynowski D."/>
            <person name="Laczmanski L."/>
            <person name="Ciekot J."/>
            <person name="Szponar B."/>
            <person name="Wojcik-Fatla A."/>
            <person name="Mackiewicz B."/>
            <person name="Farian E."/>
            <person name="Cholewa G."/>
            <person name="Cholewa A."/>
            <person name="Dutkiewicz J."/>
        </authorList>
    </citation>
    <scope>NUCLEOTIDE SEQUENCE [LARGE SCALE GENOMIC DNA]</scope>
    <source>
        <strain evidence="2 3">AB</strain>
    </source>
</reference>
<dbReference type="GO" id="GO:0016787">
    <property type="term" value="F:hydrolase activity"/>
    <property type="evidence" value="ECO:0007669"/>
    <property type="project" value="UniProtKB-KW"/>
</dbReference>
<dbReference type="SUPFAM" id="SSF52266">
    <property type="entry name" value="SGNH hydrolase"/>
    <property type="match status" value="1"/>
</dbReference>
<dbReference type="RefSeq" id="WP_317138736.1">
    <property type="nucleotide sequence ID" value="NZ_CP118157.1"/>
</dbReference>
<dbReference type="CDD" id="cd00229">
    <property type="entry name" value="SGNH_hydrolase"/>
    <property type="match status" value="1"/>
</dbReference>